<evidence type="ECO:0000313" key="2">
    <source>
        <dbReference type="Proteomes" id="UP000261222"/>
    </source>
</evidence>
<accession>A0A3E5A568</accession>
<evidence type="ECO:0000313" key="1">
    <source>
        <dbReference type="EMBL" id="RGN03791.1"/>
    </source>
</evidence>
<dbReference type="GO" id="GO:0004519">
    <property type="term" value="F:endonuclease activity"/>
    <property type="evidence" value="ECO:0007669"/>
    <property type="project" value="UniProtKB-KW"/>
</dbReference>
<organism evidence="1 2">
    <name type="scientific">Blautia obeum</name>
    <dbReference type="NCBI Taxonomy" id="40520"/>
    <lineage>
        <taxon>Bacteria</taxon>
        <taxon>Bacillati</taxon>
        <taxon>Bacillota</taxon>
        <taxon>Clostridia</taxon>
        <taxon>Lachnospirales</taxon>
        <taxon>Lachnospiraceae</taxon>
        <taxon>Blautia</taxon>
    </lineage>
</organism>
<protein>
    <submittedName>
        <fullName evidence="1">HNH endonuclease</fullName>
    </submittedName>
</protein>
<dbReference type="AlphaFoldDB" id="A0A3E5A568"/>
<dbReference type="Proteomes" id="UP000261222">
    <property type="component" value="Unassembled WGS sequence"/>
</dbReference>
<sequence length="144" mass="16881">MINRICSRCGRILPVGERCSCQPAYRRDYNRFRRDQKIKEFRASAGWRLVRQQVIERDNGTDQYVLHTTGALKPGFSVHHILPLSTPEGWARRTDPSNLITLSDDTHSSIEYRYKTKFKEQLQQELFEIVQRVTEDRARDIAGD</sequence>
<comment type="caution">
    <text evidence="1">The sequence shown here is derived from an EMBL/GenBank/DDBJ whole genome shotgun (WGS) entry which is preliminary data.</text>
</comment>
<gene>
    <name evidence="1" type="ORF">DXB81_11625</name>
</gene>
<dbReference type="EMBL" id="QSUB01000005">
    <property type="protein sequence ID" value="RGN03791.1"/>
    <property type="molecule type" value="Genomic_DNA"/>
</dbReference>
<keyword evidence="1" id="KW-0378">Hydrolase</keyword>
<keyword evidence="1" id="KW-0540">Nuclease</keyword>
<proteinExistence type="predicted"/>
<keyword evidence="1" id="KW-0255">Endonuclease</keyword>
<name>A0A3E5A568_9FIRM</name>
<reference evidence="1 2" key="1">
    <citation type="submission" date="2018-08" db="EMBL/GenBank/DDBJ databases">
        <title>A genome reference for cultivated species of the human gut microbiota.</title>
        <authorList>
            <person name="Zou Y."/>
            <person name="Xue W."/>
            <person name="Luo G."/>
        </authorList>
    </citation>
    <scope>NUCLEOTIDE SEQUENCE [LARGE SCALE GENOMIC DNA]</scope>
    <source>
        <strain evidence="1 2">OM06-11AA</strain>
    </source>
</reference>